<protein>
    <submittedName>
        <fullName evidence="1">Uncharacterized protein</fullName>
    </submittedName>
</protein>
<dbReference type="EMBL" id="NSIT01000164">
    <property type="protein sequence ID" value="PJE78526.1"/>
    <property type="molecule type" value="Genomic_DNA"/>
</dbReference>
<gene>
    <name evidence="1" type="ORF">CI610_02534</name>
</gene>
<reference evidence="1" key="1">
    <citation type="journal article" date="2017" name="Appl. Environ. Microbiol.">
        <title>Molecular characterization of an Endozoicomonas-like organism causing infection in king scallop Pecten maximus L.</title>
        <authorList>
            <person name="Cano I."/>
            <person name="van Aerle R."/>
            <person name="Ross S."/>
            <person name="Verner-Jeffreys D.W."/>
            <person name="Paley R.K."/>
            <person name="Rimmer G."/>
            <person name="Ryder D."/>
            <person name="Hooper P."/>
            <person name="Stone D."/>
            <person name="Feist S.W."/>
        </authorList>
    </citation>
    <scope>NUCLEOTIDE SEQUENCE</scope>
</reference>
<accession>A0A2H9T5M9</accession>
<comment type="caution">
    <text evidence="1">The sequence shown here is derived from an EMBL/GenBank/DDBJ whole genome shotgun (WGS) entry which is preliminary data.</text>
</comment>
<name>A0A2H9T5M9_9ZZZZ</name>
<sequence>MYALTHRRHTPLYIQLNTGYNVTVTSTVSGKHYINLKNKLYIRHISYEDSILYIR</sequence>
<organism evidence="1">
    <name type="scientific">invertebrate metagenome</name>
    <dbReference type="NCBI Taxonomy" id="1711999"/>
    <lineage>
        <taxon>unclassified sequences</taxon>
        <taxon>metagenomes</taxon>
        <taxon>organismal metagenomes</taxon>
    </lineage>
</organism>
<proteinExistence type="predicted"/>
<evidence type="ECO:0000313" key="1">
    <source>
        <dbReference type="EMBL" id="PJE78526.1"/>
    </source>
</evidence>
<dbReference type="AlphaFoldDB" id="A0A2H9T5M9"/>